<feature type="transmembrane region" description="Helical" evidence="1">
    <location>
        <begin position="49"/>
        <end position="72"/>
    </location>
</feature>
<accession>A0A2H0PX02</accession>
<reference evidence="2 3" key="1">
    <citation type="submission" date="2017-09" db="EMBL/GenBank/DDBJ databases">
        <title>Depth-based differentiation of microbial function through sediment-hosted aquifers and enrichment of novel symbionts in the deep terrestrial subsurface.</title>
        <authorList>
            <person name="Probst A.J."/>
            <person name="Ladd B."/>
            <person name="Jarett J.K."/>
            <person name="Geller-Mcgrath D.E."/>
            <person name="Sieber C.M."/>
            <person name="Emerson J.B."/>
            <person name="Anantharaman K."/>
            <person name="Thomas B.C."/>
            <person name="Malmstrom R."/>
            <person name="Stieglmeier M."/>
            <person name="Klingl A."/>
            <person name="Woyke T."/>
            <person name="Ryan C.M."/>
            <person name="Banfield J.F."/>
        </authorList>
    </citation>
    <scope>NUCLEOTIDE SEQUENCE [LARGE SCALE GENOMIC DNA]</scope>
    <source>
        <strain evidence="2">CG11_big_fil_rev_8_21_14_0_20_43_10</strain>
    </source>
</reference>
<dbReference type="AlphaFoldDB" id="A0A2H0PX02"/>
<gene>
    <name evidence="2" type="ORF">COV41_01250</name>
</gene>
<dbReference type="EMBL" id="PCXE01000019">
    <property type="protein sequence ID" value="PIR26550.1"/>
    <property type="molecule type" value="Genomic_DNA"/>
</dbReference>
<keyword evidence="1" id="KW-1133">Transmembrane helix</keyword>
<sequence length="141" mass="15383">MTVITPTQRQLIFTTSFDEEFGRPRSSELRKTLKRFNQGKLSVQDAVCLVVPIVCIAGVAALLLGGVSSVILSYHVNRLSTEIEQQKRINESLGVSQAEFLSPEALSAYASMIQLSSPAHTHYVSNTVDHLAAQETLVALP</sequence>
<organism evidence="2 3">
    <name type="scientific">Candidatus Brennerbacteria bacterium CG11_big_fil_rev_8_21_14_0_20_43_10</name>
    <dbReference type="NCBI Taxonomy" id="1974523"/>
    <lineage>
        <taxon>Bacteria</taxon>
        <taxon>Candidatus Brenneribacteriota</taxon>
    </lineage>
</organism>
<proteinExistence type="predicted"/>
<keyword evidence="1" id="KW-0812">Transmembrane</keyword>
<protein>
    <recommendedName>
        <fullName evidence="4">Cell division protein FtsL</fullName>
    </recommendedName>
</protein>
<dbReference type="Proteomes" id="UP000236846">
    <property type="component" value="Unassembled WGS sequence"/>
</dbReference>
<name>A0A2H0PX02_9BACT</name>
<evidence type="ECO:0008006" key="4">
    <source>
        <dbReference type="Google" id="ProtNLM"/>
    </source>
</evidence>
<evidence type="ECO:0000313" key="2">
    <source>
        <dbReference type="EMBL" id="PIR26550.1"/>
    </source>
</evidence>
<keyword evidence="1" id="KW-0472">Membrane</keyword>
<evidence type="ECO:0000256" key="1">
    <source>
        <dbReference type="SAM" id="Phobius"/>
    </source>
</evidence>
<comment type="caution">
    <text evidence="2">The sequence shown here is derived from an EMBL/GenBank/DDBJ whole genome shotgun (WGS) entry which is preliminary data.</text>
</comment>
<evidence type="ECO:0000313" key="3">
    <source>
        <dbReference type="Proteomes" id="UP000236846"/>
    </source>
</evidence>